<proteinExistence type="predicted"/>
<name>A0A4Y7JK52_PAPSO</name>
<dbReference type="GO" id="GO:0010115">
    <property type="term" value="P:regulation of abscisic acid biosynthetic process"/>
    <property type="evidence" value="ECO:0007669"/>
    <property type="project" value="InterPro"/>
</dbReference>
<dbReference type="OMA" id="YGDYIKM"/>
<evidence type="ECO:0000313" key="2">
    <source>
        <dbReference type="EMBL" id="RZC60926.1"/>
    </source>
</evidence>
<dbReference type="GO" id="GO:0009408">
    <property type="term" value="P:response to heat"/>
    <property type="evidence" value="ECO:0007669"/>
    <property type="project" value="InterPro"/>
</dbReference>
<dbReference type="PANTHER" id="PTHR35098">
    <property type="entry name" value="EXPRESSED PROTEIN"/>
    <property type="match status" value="1"/>
</dbReference>
<sequence length="164" mass="17653">MDFLNKFTSSDEEKKPTTTTGAATTHGEHKHPSSSELFASAKVVADAVTNKEKDKLDKERVADAAADLLDAAQTYGKLEETKGMGKYVQQAEDYLHNYKATTTTTTTTSHPTQPDTTTTTTHSTTVESSEPLGGGHHGKPEHEKSESGGGVGDYFKMAEGFLKK</sequence>
<reference evidence="2 3" key="1">
    <citation type="journal article" date="2018" name="Science">
        <title>The opium poppy genome and morphinan production.</title>
        <authorList>
            <person name="Guo L."/>
            <person name="Winzer T."/>
            <person name="Yang X."/>
            <person name="Li Y."/>
            <person name="Ning Z."/>
            <person name="He Z."/>
            <person name="Teodor R."/>
            <person name="Lu Y."/>
            <person name="Bowser T.A."/>
            <person name="Graham I.A."/>
            <person name="Ye K."/>
        </authorList>
    </citation>
    <scope>NUCLEOTIDE SEQUENCE [LARGE SCALE GENOMIC DNA]</scope>
    <source>
        <strain evidence="3">cv. HN1</strain>
        <tissue evidence="2">Leaves</tissue>
    </source>
</reference>
<protein>
    <recommendedName>
        <fullName evidence="4">Nodulin-related protein 1</fullName>
    </recommendedName>
</protein>
<dbReference type="Proteomes" id="UP000316621">
    <property type="component" value="Chromosome 5"/>
</dbReference>
<evidence type="ECO:0000313" key="3">
    <source>
        <dbReference type="Proteomes" id="UP000316621"/>
    </source>
</evidence>
<gene>
    <name evidence="2" type="ORF">C5167_022682</name>
</gene>
<dbReference type="Gramene" id="RZC60926">
    <property type="protein sequence ID" value="RZC60926"/>
    <property type="gene ID" value="C5167_022682"/>
</dbReference>
<accession>A0A4Y7JK52</accession>
<dbReference type="InterPro" id="IPR040294">
    <property type="entry name" value="Nodulin-rel_1/2"/>
</dbReference>
<dbReference type="PANTHER" id="PTHR35098:SF1">
    <property type="entry name" value="NODULIN-RELATED PROTEIN 2"/>
    <property type="match status" value="1"/>
</dbReference>
<feature type="region of interest" description="Disordered" evidence="1">
    <location>
        <begin position="1"/>
        <end position="35"/>
    </location>
</feature>
<organism evidence="2 3">
    <name type="scientific">Papaver somniferum</name>
    <name type="common">Opium poppy</name>
    <dbReference type="NCBI Taxonomy" id="3469"/>
    <lineage>
        <taxon>Eukaryota</taxon>
        <taxon>Viridiplantae</taxon>
        <taxon>Streptophyta</taxon>
        <taxon>Embryophyta</taxon>
        <taxon>Tracheophyta</taxon>
        <taxon>Spermatophyta</taxon>
        <taxon>Magnoliopsida</taxon>
        <taxon>Ranunculales</taxon>
        <taxon>Papaveraceae</taxon>
        <taxon>Papaveroideae</taxon>
        <taxon>Papaver</taxon>
    </lineage>
</organism>
<evidence type="ECO:0008006" key="4">
    <source>
        <dbReference type="Google" id="ProtNLM"/>
    </source>
</evidence>
<dbReference type="STRING" id="3469.A0A4Y7JK52"/>
<feature type="region of interest" description="Disordered" evidence="1">
    <location>
        <begin position="103"/>
        <end position="153"/>
    </location>
</feature>
<dbReference type="OrthoDB" id="695806at2759"/>
<dbReference type="EMBL" id="CM010719">
    <property type="protein sequence ID" value="RZC60926.1"/>
    <property type="molecule type" value="Genomic_DNA"/>
</dbReference>
<feature type="compositionally biased region" description="Low complexity" evidence="1">
    <location>
        <begin position="103"/>
        <end position="125"/>
    </location>
</feature>
<evidence type="ECO:0000256" key="1">
    <source>
        <dbReference type="SAM" id="MobiDB-lite"/>
    </source>
</evidence>
<dbReference type="AlphaFoldDB" id="A0A4Y7JK52"/>
<keyword evidence="3" id="KW-1185">Reference proteome</keyword>